<evidence type="ECO:0000259" key="6">
    <source>
        <dbReference type="Pfam" id="PF01967"/>
    </source>
</evidence>
<evidence type="ECO:0000256" key="4">
    <source>
        <dbReference type="ARBA" id="ARBA00023150"/>
    </source>
</evidence>
<proteinExistence type="predicted"/>
<reference evidence="7" key="1">
    <citation type="submission" date="2020-05" db="EMBL/GenBank/DDBJ databases">
        <title>Phylogenomic resolution of chytrid fungi.</title>
        <authorList>
            <person name="Stajich J.E."/>
            <person name="Amses K."/>
            <person name="Simmons R."/>
            <person name="Seto K."/>
            <person name="Myers J."/>
            <person name="Bonds A."/>
            <person name="Quandt C.A."/>
            <person name="Barry K."/>
            <person name="Liu P."/>
            <person name="Grigoriev I."/>
            <person name="Longcore J.E."/>
            <person name="James T.Y."/>
        </authorList>
    </citation>
    <scope>NUCLEOTIDE SEQUENCE</scope>
    <source>
        <strain evidence="7">JEL0379</strain>
    </source>
</reference>
<organism evidence="7 8">
    <name type="scientific">Geranomyces variabilis</name>
    <dbReference type="NCBI Taxonomy" id="109894"/>
    <lineage>
        <taxon>Eukaryota</taxon>
        <taxon>Fungi</taxon>
        <taxon>Fungi incertae sedis</taxon>
        <taxon>Chytridiomycota</taxon>
        <taxon>Chytridiomycota incertae sedis</taxon>
        <taxon>Chytridiomycetes</taxon>
        <taxon>Spizellomycetales</taxon>
        <taxon>Powellomycetaceae</taxon>
        <taxon>Geranomyces</taxon>
    </lineage>
</organism>
<accession>A0AAD5TP27</accession>
<dbReference type="SUPFAM" id="SSF55040">
    <property type="entry name" value="Molybdenum cofactor biosynthesis protein C, MoaC"/>
    <property type="match status" value="1"/>
</dbReference>
<dbReference type="InterPro" id="IPR036522">
    <property type="entry name" value="MoaC_sf"/>
</dbReference>
<evidence type="ECO:0000256" key="5">
    <source>
        <dbReference type="ARBA" id="ARBA00023239"/>
    </source>
</evidence>
<dbReference type="Gene3D" id="3.30.70.640">
    <property type="entry name" value="Molybdopterin cofactor biosynthesis C (MoaC) domain"/>
    <property type="match status" value="1"/>
</dbReference>
<dbReference type="GO" id="GO:0061799">
    <property type="term" value="F:cyclic pyranopterin monophosphate synthase activity"/>
    <property type="evidence" value="ECO:0007669"/>
    <property type="project" value="UniProtKB-EC"/>
</dbReference>
<dbReference type="GO" id="GO:0061798">
    <property type="term" value="F:GTP 3',8'-cyclase activity"/>
    <property type="evidence" value="ECO:0007669"/>
    <property type="project" value="TreeGrafter"/>
</dbReference>
<dbReference type="NCBIfam" id="NF006870">
    <property type="entry name" value="PRK09364.1"/>
    <property type="match status" value="1"/>
</dbReference>
<evidence type="ECO:0000256" key="1">
    <source>
        <dbReference type="ARBA" id="ARBA00001637"/>
    </source>
</evidence>
<sequence>MVDVSSKHITTRTATARGRILLSALAFKLVSENAIAKGDVLTVAQIAGIGAAKQTGMLIPLCHPLPLSGIKVELMLDKKASAVDVEATVSCSGQTGVEMEALVAVSVACCTVFDMCKAVDKGMRITDLRVVRKSGGKSGDWTAE</sequence>
<comment type="caution">
    <text evidence="7">The sequence shown here is derived from an EMBL/GenBank/DDBJ whole genome shotgun (WGS) entry which is preliminary data.</text>
</comment>
<dbReference type="PANTHER" id="PTHR22960:SF0">
    <property type="entry name" value="MOLYBDENUM COFACTOR BIOSYNTHESIS PROTEIN 1"/>
    <property type="match status" value="1"/>
</dbReference>
<keyword evidence="4" id="KW-0501">Molybdenum cofactor biosynthesis</keyword>
<gene>
    <name evidence="7" type="ORF">HDU87_004251</name>
</gene>
<comment type="catalytic activity">
    <reaction evidence="1">
        <text>(8S)-3',8-cyclo-7,8-dihydroguanosine 5'-triphosphate = cyclic pyranopterin phosphate + diphosphate</text>
        <dbReference type="Rhea" id="RHEA:49580"/>
        <dbReference type="ChEBI" id="CHEBI:33019"/>
        <dbReference type="ChEBI" id="CHEBI:59648"/>
        <dbReference type="ChEBI" id="CHEBI:131766"/>
        <dbReference type="EC" id="4.6.1.17"/>
    </reaction>
</comment>
<evidence type="ECO:0000256" key="2">
    <source>
        <dbReference type="ARBA" id="ARBA00005046"/>
    </source>
</evidence>
<dbReference type="EMBL" id="JADGJQ010000031">
    <property type="protein sequence ID" value="KAJ3177729.1"/>
    <property type="molecule type" value="Genomic_DNA"/>
</dbReference>
<dbReference type="InterPro" id="IPR023045">
    <property type="entry name" value="MoaC"/>
</dbReference>
<dbReference type="NCBIfam" id="TIGR00581">
    <property type="entry name" value="moaC"/>
    <property type="match status" value="1"/>
</dbReference>
<dbReference type="Proteomes" id="UP001212152">
    <property type="component" value="Unassembled WGS sequence"/>
</dbReference>
<protein>
    <recommendedName>
        <fullName evidence="3">cyclic pyranopterin monophosphate synthase</fullName>
        <ecNumber evidence="3">4.6.1.17</ecNumber>
    </recommendedName>
</protein>
<dbReference type="PANTHER" id="PTHR22960">
    <property type="entry name" value="MOLYBDOPTERIN COFACTOR SYNTHESIS PROTEIN A"/>
    <property type="match status" value="1"/>
</dbReference>
<dbReference type="GO" id="GO:0006777">
    <property type="term" value="P:Mo-molybdopterin cofactor biosynthetic process"/>
    <property type="evidence" value="ECO:0007669"/>
    <property type="project" value="UniProtKB-KW"/>
</dbReference>
<comment type="pathway">
    <text evidence="2">Cofactor biosynthesis; molybdopterin biosynthesis.</text>
</comment>
<evidence type="ECO:0000313" key="8">
    <source>
        <dbReference type="Proteomes" id="UP001212152"/>
    </source>
</evidence>
<dbReference type="InterPro" id="IPR047594">
    <property type="entry name" value="MoaC_bact/euk"/>
</dbReference>
<dbReference type="EC" id="4.6.1.17" evidence="3"/>
<keyword evidence="8" id="KW-1185">Reference proteome</keyword>
<dbReference type="InterPro" id="IPR002820">
    <property type="entry name" value="Mopterin_CF_biosynth-C_dom"/>
</dbReference>
<dbReference type="AlphaFoldDB" id="A0AAD5TP27"/>
<dbReference type="InterPro" id="IPR050105">
    <property type="entry name" value="MoCo_biosynth_MoaA/MoaC"/>
</dbReference>
<name>A0AAD5TP27_9FUNG</name>
<evidence type="ECO:0000256" key="3">
    <source>
        <dbReference type="ARBA" id="ARBA00012575"/>
    </source>
</evidence>
<keyword evidence="5" id="KW-0456">Lyase</keyword>
<dbReference type="CDD" id="cd01420">
    <property type="entry name" value="MoaC_PE"/>
    <property type="match status" value="1"/>
</dbReference>
<evidence type="ECO:0000313" key="7">
    <source>
        <dbReference type="EMBL" id="KAJ3177729.1"/>
    </source>
</evidence>
<dbReference type="Pfam" id="PF01967">
    <property type="entry name" value="MoaC"/>
    <property type="match status" value="1"/>
</dbReference>
<feature type="domain" description="Molybdopterin cofactor biosynthesis C (MoaC)" evidence="6">
    <location>
        <begin position="1"/>
        <end position="136"/>
    </location>
</feature>